<dbReference type="Proteomes" id="UP000824890">
    <property type="component" value="Unassembled WGS sequence"/>
</dbReference>
<comment type="caution">
    <text evidence="1">The sequence shown here is derived from an EMBL/GenBank/DDBJ whole genome shotgun (WGS) entry which is preliminary data.</text>
</comment>
<name>A0ABQ8EED4_BRANA</name>
<keyword evidence="2" id="KW-1185">Reference proteome</keyword>
<protein>
    <submittedName>
        <fullName evidence="1">Uncharacterized protein</fullName>
    </submittedName>
</protein>
<evidence type="ECO:0000313" key="2">
    <source>
        <dbReference type="Proteomes" id="UP000824890"/>
    </source>
</evidence>
<organism evidence="1 2">
    <name type="scientific">Brassica napus</name>
    <name type="common">Rape</name>
    <dbReference type="NCBI Taxonomy" id="3708"/>
    <lineage>
        <taxon>Eukaryota</taxon>
        <taxon>Viridiplantae</taxon>
        <taxon>Streptophyta</taxon>
        <taxon>Embryophyta</taxon>
        <taxon>Tracheophyta</taxon>
        <taxon>Spermatophyta</taxon>
        <taxon>Magnoliopsida</taxon>
        <taxon>eudicotyledons</taxon>
        <taxon>Gunneridae</taxon>
        <taxon>Pentapetalae</taxon>
        <taxon>rosids</taxon>
        <taxon>malvids</taxon>
        <taxon>Brassicales</taxon>
        <taxon>Brassicaceae</taxon>
        <taxon>Brassiceae</taxon>
        <taxon>Brassica</taxon>
    </lineage>
</organism>
<evidence type="ECO:0000313" key="1">
    <source>
        <dbReference type="EMBL" id="KAH0939986.1"/>
    </source>
</evidence>
<dbReference type="EMBL" id="JAGKQM010000002">
    <property type="protein sequence ID" value="KAH0939986.1"/>
    <property type="molecule type" value="Genomic_DNA"/>
</dbReference>
<accession>A0ABQ8EED4</accession>
<gene>
    <name evidence="1" type="ORF">HID58_007447</name>
</gene>
<feature type="non-terminal residue" evidence="1">
    <location>
        <position position="1"/>
    </location>
</feature>
<sequence>SFKILYNPLSSCSDHHPRIDSFSTAIVFRSGMKLNSSVQIISSAMSLPLLLRTLLLTPPSPSQLQAVAALTGSGRHWLQVSMLSPESMDTKNSALCLAKLASASSYQALPSRIKLQLDRRIFASRPPSFVEFLF</sequence>
<reference evidence="1 2" key="1">
    <citation type="submission" date="2021-05" db="EMBL/GenBank/DDBJ databases">
        <title>Genome Assembly of Synthetic Allotetraploid Brassica napus Reveals Homoeologous Exchanges between Subgenomes.</title>
        <authorList>
            <person name="Davis J.T."/>
        </authorList>
    </citation>
    <scope>NUCLEOTIDE SEQUENCE [LARGE SCALE GENOMIC DNA]</scope>
    <source>
        <strain evidence="2">cv. Da-Ae</strain>
        <tissue evidence="1">Seedling</tissue>
    </source>
</reference>
<proteinExistence type="predicted"/>